<dbReference type="InterPro" id="IPR015424">
    <property type="entry name" value="PyrdxlP-dep_Trfase"/>
</dbReference>
<dbReference type="PANTHER" id="PTHR45677">
    <property type="entry name" value="GLUTAMATE DECARBOXYLASE-RELATED"/>
    <property type="match status" value="1"/>
</dbReference>
<comment type="cofactor">
    <cofactor evidence="1 6">
        <name>pyridoxal 5'-phosphate</name>
        <dbReference type="ChEBI" id="CHEBI:597326"/>
    </cofactor>
</comment>
<sequence>MRSYFSDLWRKDHSARDYAPRWAKLRSDMREAFPTYYSSDTGDAFARLVGLAIKELDKLKPPIDGPGYLGDDPSGPYYGDVTQAELAAGMEPVESVIEKSIALFNGMPNWNHPLIMPNVIPPANTAAILAAMMTNVFSPNIIEGEYSWNVEKAEMESAAIISKLIGWDATQAGGLYTFGGSGCYFYGLKYALSRVLGRESRCKGIRIDAKLLVSQQGHYCMMNSTDWTGLGMDNIITIKTNPETNAMDLQDLEDVMKELHGKGIPIASVVCTMGTTDAFAIDPVAQVRELIEKYPNPNNYGKTLLYCDAVIGWSWLTFKDYDFSTNPLGFNEDILPELQRNAERMSQIYHADAIGCDFHKTGWATYNCSIVMFKDLNEFRTLMTRPGSAYLQERTCYNPGLYTLEVSRSGSYAMAGWATLKFLGHEGFQSVLGGILEIQQYLREKIAQQATTVCVNSYDYGFVTLFRVYPPGVDAEDQYEKELRQDSSLEELKQNNLLQQKVADKLWEWFRDGNKHGEHGENYGPYTSYTSGFRPTEYNRDQENKEAVIYALKSYPMNVNIDAEAMDNLLTLVLAARDEVWNSQPQPPITGGSCPLPYSDEIEGFTCDENEPAKVENLLSGIVNIRRKLS</sequence>
<dbReference type="GO" id="GO:0019752">
    <property type="term" value="P:carboxylic acid metabolic process"/>
    <property type="evidence" value="ECO:0007669"/>
    <property type="project" value="InterPro"/>
</dbReference>
<organism evidence="7 8">
    <name type="scientific">Amazonocrinis nigriterrae CENA67</name>
    <dbReference type="NCBI Taxonomy" id="2794033"/>
    <lineage>
        <taxon>Bacteria</taxon>
        <taxon>Bacillati</taxon>
        <taxon>Cyanobacteriota</taxon>
        <taxon>Cyanophyceae</taxon>
        <taxon>Nostocales</taxon>
        <taxon>Nostocaceae</taxon>
        <taxon>Amazonocrinis</taxon>
        <taxon>Amazonocrinis nigriterrae</taxon>
    </lineage>
</organism>
<dbReference type="SUPFAM" id="SSF53383">
    <property type="entry name" value="PLP-dependent transferases"/>
    <property type="match status" value="1"/>
</dbReference>
<comment type="caution">
    <text evidence="7">The sequence shown here is derived from an EMBL/GenBank/DDBJ whole genome shotgun (WGS) entry which is preliminary data.</text>
</comment>
<keyword evidence="5" id="KW-0456">Lyase</keyword>
<feature type="modified residue" description="N6-(pyridoxal phosphate)lysine" evidence="6">
    <location>
        <position position="360"/>
    </location>
</feature>
<reference evidence="7 8" key="1">
    <citation type="journal article" date="2021" name="Int. J. Syst. Evol. Microbiol.">
        <title>Amazonocrinis nigriterrae gen. nov., sp. nov., Atlanticothrix silvestris gen. nov., sp. nov. and Dendronalium phyllosphericum gen. nov., sp. nov., nostocacean cyanobacteria from Brazilian environments.</title>
        <authorList>
            <person name="Alvarenga D.O."/>
            <person name="Andreote A.P.D."/>
            <person name="Branco L.H.Z."/>
            <person name="Delbaje E."/>
            <person name="Cruz R.B."/>
            <person name="Varani A.M."/>
            <person name="Fiore M.F."/>
        </authorList>
    </citation>
    <scope>NUCLEOTIDE SEQUENCE [LARGE SCALE GENOMIC DNA]</scope>
    <source>
        <strain evidence="7 8">CENA67</strain>
    </source>
</reference>
<dbReference type="PANTHER" id="PTHR45677:SF8">
    <property type="entry name" value="CYSTEINE SULFINIC ACID DECARBOXYLASE"/>
    <property type="match status" value="1"/>
</dbReference>
<evidence type="ECO:0000256" key="2">
    <source>
        <dbReference type="ARBA" id="ARBA00009533"/>
    </source>
</evidence>
<dbReference type="GO" id="GO:0004058">
    <property type="term" value="F:aromatic-L-amino-acid decarboxylase activity"/>
    <property type="evidence" value="ECO:0007669"/>
    <property type="project" value="UniProtKB-ARBA"/>
</dbReference>
<evidence type="ECO:0000256" key="5">
    <source>
        <dbReference type="ARBA" id="ARBA00023239"/>
    </source>
</evidence>
<evidence type="ECO:0000256" key="4">
    <source>
        <dbReference type="ARBA" id="ARBA00022898"/>
    </source>
</evidence>
<evidence type="ECO:0000313" key="7">
    <source>
        <dbReference type="EMBL" id="MBH8563788.1"/>
    </source>
</evidence>
<dbReference type="GO" id="GO:0030170">
    <property type="term" value="F:pyridoxal phosphate binding"/>
    <property type="evidence" value="ECO:0007669"/>
    <property type="project" value="InterPro"/>
</dbReference>
<name>A0A8J7HPY7_9NOST</name>
<dbReference type="AlphaFoldDB" id="A0A8J7HPY7"/>
<dbReference type="Proteomes" id="UP000632766">
    <property type="component" value="Unassembled WGS sequence"/>
</dbReference>
<evidence type="ECO:0008006" key="9">
    <source>
        <dbReference type="Google" id="ProtNLM"/>
    </source>
</evidence>
<evidence type="ECO:0000313" key="8">
    <source>
        <dbReference type="Proteomes" id="UP000632766"/>
    </source>
</evidence>
<evidence type="ECO:0000256" key="1">
    <source>
        <dbReference type="ARBA" id="ARBA00001933"/>
    </source>
</evidence>
<dbReference type="EMBL" id="JAECZC010000029">
    <property type="protein sequence ID" value="MBH8563788.1"/>
    <property type="molecule type" value="Genomic_DNA"/>
</dbReference>
<keyword evidence="4 6" id="KW-0663">Pyridoxal phosphate</keyword>
<dbReference type="InterPro" id="IPR015421">
    <property type="entry name" value="PyrdxlP-dep_Trfase_major"/>
</dbReference>
<evidence type="ECO:0000256" key="3">
    <source>
        <dbReference type="ARBA" id="ARBA00022793"/>
    </source>
</evidence>
<protein>
    <recommendedName>
        <fullName evidence="9">Aspartate aminotransferase family protein</fullName>
    </recommendedName>
</protein>
<accession>A0A8J7HPY7</accession>
<dbReference type="RefSeq" id="WP_198125652.1">
    <property type="nucleotide sequence ID" value="NZ_JAECZC010000029.1"/>
</dbReference>
<gene>
    <name evidence="7" type="ORF">I8748_16585</name>
</gene>
<evidence type="ECO:0000256" key="6">
    <source>
        <dbReference type="PIRSR" id="PIRSR602129-50"/>
    </source>
</evidence>
<keyword evidence="8" id="KW-1185">Reference proteome</keyword>
<dbReference type="InterPro" id="IPR002129">
    <property type="entry name" value="PyrdxlP-dep_de-COase"/>
</dbReference>
<dbReference type="Pfam" id="PF00282">
    <property type="entry name" value="Pyridoxal_deC"/>
    <property type="match status" value="2"/>
</dbReference>
<proteinExistence type="inferred from homology"/>
<dbReference type="GO" id="GO:0005737">
    <property type="term" value="C:cytoplasm"/>
    <property type="evidence" value="ECO:0007669"/>
    <property type="project" value="TreeGrafter"/>
</dbReference>
<keyword evidence="3" id="KW-0210">Decarboxylase</keyword>
<comment type="similarity">
    <text evidence="2">Belongs to the group II decarboxylase family.</text>
</comment>
<dbReference type="Gene3D" id="3.40.640.10">
    <property type="entry name" value="Type I PLP-dependent aspartate aminotransferase-like (Major domain)"/>
    <property type="match status" value="1"/>
</dbReference>